<keyword evidence="1" id="KW-0540">Nuclease</keyword>
<dbReference type="SUPFAM" id="SSF53098">
    <property type="entry name" value="Ribonuclease H-like"/>
    <property type="match status" value="1"/>
</dbReference>
<name>A0A1M6R046_PSETH</name>
<evidence type="ECO:0000256" key="3">
    <source>
        <dbReference type="ARBA" id="ARBA00022839"/>
    </source>
</evidence>
<gene>
    <name evidence="5" type="ORF">SAMN05443637_104110</name>
</gene>
<evidence type="ECO:0000313" key="5">
    <source>
        <dbReference type="EMBL" id="SHK25852.1"/>
    </source>
</evidence>
<reference evidence="5 6" key="1">
    <citation type="submission" date="2016-11" db="EMBL/GenBank/DDBJ databases">
        <authorList>
            <person name="Jaros S."/>
            <person name="Januszkiewicz K."/>
            <person name="Wedrychowicz H."/>
        </authorList>
    </citation>
    <scope>NUCLEOTIDE SEQUENCE [LARGE SCALE GENOMIC DNA]</scope>
    <source>
        <strain evidence="5 6">DSM 43832</strain>
    </source>
</reference>
<dbReference type="PANTHER" id="PTHR30231:SF4">
    <property type="entry name" value="PROTEIN NEN2"/>
    <property type="match status" value="1"/>
</dbReference>
<dbReference type="FunFam" id="3.30.420.10:FF:000045">
    <property type="entry name" value="3'-5' exonuclease DinG"/>
    <property type="match status" value="1"/>
</dbReference>
<evidence type="ECO:0000256" key="1">
    <source>
        <dbReference type="ARBA" id="ARBA00022722"/>
    </source>
</evidence>
<dbReference type="PANTHER" id="PTHR30231">
    <property type="entry name" value="DNA POLYMERASE III SUBUNIT EPSILON"/>
    <property type="match status" value="1"/>
</dbReference>
<dbReference type="STRING" id="1848.SAMN05443637_104110"/>
<dbReference type="Gene3D" id="3.40.50.10190">
    <property type="entry name" value="BRCT domain"/>
    <property type="match status" value="1"/>
</dbReference>
<dbReference type="InterPro" id="IPR003325">
    <property type="entry name" value="TerD"/>
</dbReference>
<dbReference type="Gene3D" id="2.60.60.30">
    <property type="entry name" value="sav2460 like domains"/>
    <property type="match status" value="1"/>
</dbReference>
<evidence type="ECO:0000256" key="2">
    <source>
        <dbReference type="ARBA" id="ARBA00022801"/>
    </source>
</evidence>
<dbReference type="InterPro" id="IPR013520">
    <property type="entry name" value="Ribonucl_H"/>
</dbReference>
<dbReference type="GO" id="GO:0008408">
    <property type="term" value="F:3'-5' exonuclease activity"/>
    <property type="evidence" value="ECO:0007669"/>
    <property type="project" value="TreeGrafter"/>
</dbReference>
<dbReference type="InterPro" id="IPR012337">
    <property type="entry name" value="RNaseH-like_sf"/>
</dbReference>
<keyword evidence="3" id="KW-0269">Exonuclease</keyword>
<keyword evidence="6" id="KW-1185">Reference proteome</keyword>
<sequence length="602" mass="63622">MTTAATELLRDTDHAWAVVDVETSGFDPANCRVLSVAALTLDPAGRPEQRFHTLVDAGVDPGPVHVHGLTREKLAGAPRFEQVAPDLLGLLEGRVLVAHNAAFDHRFLAAEADRAGMKLPVERRLCTLALSRRLGLAVPDHKLDTLAAYWGVPRQRAHDALEDVEVLARVFTHSLLLATRLDLPLPVVDCAGKGENVAGDRATTPRCPWRNPGPLRPGGPLVQGMRVAVTGATTTPRARLVAELVAAGLDVGRSVNRLTSVLVTNDPHHRTRKAERARALGIPVIDEATLRQLLSDVRPGDPVTRRTAAPRRRVAAAPRGPLHGRRVLVIGGTHAQAAEVRAAIAAQGGSAAINFTATVTDVILMAGGETDRRLARIRESGLPVHTGAAALGIPLPAPAAETAATAVTDSDLAEYVGRHRSDAIGAGVPVMVRGQVIDLPEAGAWTVNAAWRADALADGTEVDVVAFLVDADERVIADEDFVFYNNPVSDHGAVSLSVDGDSEQSIRIDLSQVDEHHTKIVVAAALAGDATFGDLGAITLAVDGDLVTAATATLDAATTERTLLLAEIYRRDDVWRLRVIGQGYDDGLAGLAVRYGVDVAEA</sequence>
<dbReference type="EMBL" id="FRAP01000004">
    <property type="protein sequence ID" value="SHK25852.1"/>
    <property type="molecule type" value="Genomic_DNA"/>
</dbReference>
<dbReference type="InterPro" id="IPR036397">
    <property type="entry name" value="RNaseH_sf"/>
</dbReference>
<dbReference type="Proteomes" id="UP000184363">
    <property type="component" value="Unassembled WGS sequence"/>
</dbReference>
<dbReference type="GO" id="GO:0005829">
    <property type="term" value="C:cytosol"/>
    <property type="evidence" value="ECO:0007669"/>
    <property type="project" value="TreeGrafter"/>
</dbReference>
<accession>A0A1M6R046</accession>
<evidence type="ECO:0000313" key="6">
    <source>
        <dbReference type="Proteomes" id="UP000184363"/>
    </source>
</evidence>
<dbReference type="GO" id="GO:0003676">
    <property type="term" value="F:nucleic acid binding"/>
    <property type="evidence" value="ECO:0007669"/>
    <property type="project" value="InterPro"/>
</dbReference>
<organism evidence="5 6">
    <name type="scientific">Pseudonocardia thermophila</name>
    <dbReference type="NCBI Taxonomy" id="1848"/>
    <lineage>
        <taxon>Bacteria</taxon>
        <taxon>Bacillati</taxon>
        <taxon>Actinomycetota</taxon>
        <taxon>Actinomycetes</taxon>
        <taxon>Pseudonocardiales</taxon>
        <taxon>Pseudonocardiaceae</taxon>
        <taxon>Pseudonocardia</taxon>
    </lineage>
</organism>
<dbReference type="CDD" id="cd06127">
    <property type="entry name" value="DEDDh"/>
    <property type="match status" value="1"/>
</dbReference>
<protein>
    <submittedName>
        <fullName evidence="5">DNA polymerase-3 subunit epsilon</fullName>
    </submittedName>
</protein>
<dbReference type="Pfam" id="PF00929">
    <property type="entry name" value="RNase_T"/>
    <property type="match status" value="1"/>
</dbReference>
<dbReference type="CDD" id="cd06974">
    <property type="entry name" value="TerD_like"/>
    <property type="match status" value="1"/>
</dbReference>
<dbReference type="Gene3D" id="3.30.420.10">
    <property type="entry name" value="Ribonuclease H-like superfamily/Ribonuclease H"/>
    <property type="match status" value="1"/>
</dbReference>
<dbReference type="AlphaFoldDB" id="A0A1M6R046"/>
<dbReference type="RefSeq" id="WP_200803790.1">
    <property type="nucleotide sequence ID" value="NZ_FRAP01000004.1"/>
</dbReference>
<proteinExistence type="predicted"/>
<feature type="domain" description="Exonuclease" evidence="4">
    <location>
        <begin position="15"/>
        <end position="180"/>
    </location>
</feature>
<dbReference type="SMART" id="SM00479">
    <property type="entry name" value="EXOIII"/>
    <property type="match status" value="1"/>
</dbReference>
<dbReference type="Pfam" id="PF02342">
    <property type="entry name" value="TerD"/>
    <property type="match status" value="1"/>
</dbReference>
<dbReference type="InterPro" id="IPR036420">
    <property type="entry name" value="BRCT_dom_sf"/>
</dbReference>
<evidence type="ECO:0000259" key="4">
    <source>
        <dbReference type="SMART" id="SM00479"/>
    </source>
</evidence>
<keyword evidence="2" id="KW-0378">Hydrolase</keyword>
<dbReference type="SUPFAM" id="SSF52113">
    <property type="entry name" value="BRCT domain"/>
    <property type="match status" value="1"/>
</dbReference>